<dbReference type="Proteomes" id="UP000321776">
    <property type="component" value="Unassembled WGS sequence"/>
</dbReference>
<proteinExistence type="predicted"/>
<evidence type="ECO:0000313" key="1">
    <source>
        <dbReference type="EMBL" id="TXC89228.1"/>
    </source>
</evidence>
<protein>
    <submittedName>
        <fullName evidence="1">Uncharacterized protein</fullName>
    </submittedName>
</protein>
<evidence type="ECO:0000313" key="2">
    <source>
        <dbReference type="Proteomes" id="UP000321776"/>
    </source>
</evidence>
<accession>A0A5C6W0L9</accession>
<comment type="caution">
    <text evidence="1">The sequence shown here is derived from an EMBL/GenBank/DDBJ whole genome shotgun (WGS) entry which is preliminary data.</text>
</comment>
<name>A0A5C6W0L9_9BURK</name>
<dbReference type="AlphaFoldDB" id="A0A5C6W0L9"/>
<sequence>MESQSCLPYRGFTIDVRVKRSPTLAGLRSRYSVSWVVLGSAPLSTAVASLPESVTFLSPDAAFLYAERQAHRFIDRHSNDPADDTITT</sequence>
<gene>
    <name evidence="1" type="ORF">FRZ40_15930</name>
</gene>
<dbReference type="EMBL" id="VOQS01000001">
    <property type="protein sequence ID" value="TXC89228.1"/>
    <property type="molecule type" value="Genomic_DNA"/>
</dbReference>
<organism evidence="1 2">
    <name type="scientific">Paraburkholderia azotifigens</name>
    <dbReference type="NCBI Taxonomy" id="2057004"/>
    <lineage>
        <taxon>Bacteria</taxon>
        <taxon>Pseudomonadati</taxon>
        <taxon>Pseudomonadota</taxon>
        <taxon>Betaproteobacteria</taxon>
        <taxon>Burkholderiales</taxon>
        <taxon>Burkholderiaceae</taxon>
        <taxon>Paraburkholderia</taxon>
    </lineage>
</organism>
<reference evidence="1 2" key="1">
    <citation type="journal article" date="2018" name="Int. J. Syst. Evol. Microbiol.">
        <title>Paraburkholderia azotifigens sp. nov., a nitrogen-fixing bacterium isolated from paddy soil.</title>
        <authorList>
            <person name="Choi G.M."/>
            <person name="Im W.T."/>
        </authorList>
    </citation>
    <scope>NUCLEOTIDE SEQUENCE [LARGE SCALE GENOMIC DNA]</scope>
    <source>
        <strain evidence="1 2">NF 2-5-3</strain>
    </source>
</reference>